<gene>
    <name evidence="2" type="ORF">BDZ85DRAFT_269630</name>
</gene>
<proteinExistence type="predicted"/>
<dbReference type="EMBL" id="ML992527">
    <property type="protein sequence ID" value="KAF2218806.1"/>
    <property type="molecule type" value="Genomic_DNA"/>
</dbReference>
<reference evidence="3" key="1">
    <citation type="journal article" date="2020" name="Stud. Mycol.">
        <title>101 Dothideomycetes genomes: A test case for predicting lifestyles and emergence of pathogens.</title>
        <authorList>
            <person name="Haridas S."/>
            <person name="Albert R."/>
            <person name="Binder M."/>
            <person name="Bloem J."/>
            <person name="LaButti K."/>
            <person name="Salamov A."/>
            <person name="Andreopoulos B."/>
            <person name="Baker S."/>
            <person name="Barry K."/>
            <person name="Bills G."/>
            <person name="Bluhm B."/>
            <person name="Cannon C."/>
            <person name="Castanera R."/>
            <person name="Culley D."/>
            <person name="Daum C."/>
            <person name="Ezra D."/>
            <person name="Gonzalez J."/>
            <person name="Henrissat B."/>
            <person name="Kuo A."/>
            <person name="Liang C."/>
            <person name="Lipzen A."/>
            <person name="Lutzoni F."/>
            <person name="Magnuson J."/>
            <person name="Mondo S."/>
            <person name="Nolan M."/>
            <person name="Ohm R."/>
            <person name="Pangilinan J."/>
            <person name="Park H.-J."/>
            <person name="Ramirez L."/>
            <person name="Alfaro M."/>
            <person name="Sun H."/>
            <person name="Tritt A."/>
            <person name="Yoshinaga Y."/>
            <person name="Zwiers L.-H."/>
            <person name="Turgeon B."/>
            <person name="Goodwin S."/>
            <person name="Spatafora J."/>
            <person name="Crous P."/>
            <person name="Grigoriev I."/>
        </authorList>
    </citation>
    <scope>NUCLEOTIDE SEQUENCE [LARGE SCALE GENOMIC DNA]</scope>
    <source>
        <strain evidence="3">CECT 20119</strain>
    </source>
</reference>
<dbReference type="AlphaFoldDB" id="A0A6A6FZ76"/>
<feature type="region of interest" description="Disordered" evidence="1">
    <location>
        <begin position="82"/>
        <end position="106"/>
    </location>
</feature>
<organism evidence="2 3">
    <name type="scientific">Elsinoe ampelina</name>
    <dbReference type="NCBI Taxonomy" id="302913"/>
    <lineage>
        <taxon>Eukaryota</taxon>
        <taxon>Fungi</taxon>
        <taxon>Dikarya</taxon>
        <taxon>Ascomycota</taxon>
        <taxon>Pezizomycotina</taxon>
        <taxon>Dothideomycetes</taxon>
        <taxon>Dothideomycetidae</taxon>
        <taxon>Myriangiales</taxon>
        <taxon>Elsinoaceae</taxon>
        <taxon>Elsinoe</taxon>
    </lineage>
</organism>
<protein>
    <submittedName>
        <fullName evidence="2">Uncharacterized protein</fullName>
    </submittedName>
</protein>
<name>A0A6A6FZ76_9PEZI</name>
<sequence>MYNQDARPLSFSAERDGPRMLLSIRIFNTVTAYISAGSSAPSLPETIENLTDCASGVGFSAWLFNDTCTDVALQIPYDHPAHLPESRLSERRTTGPPPGASTRAQSPSPLFLTIHLYYPQPLLPQTPPLLPPAPILPRLPHLPRLPAHHL</sequence>
<accession>A0A6A6FZ76</accession>
<evidence type="ECO:0000313" key="2">
    <source>
        <dbReference type="EMBL" id="KAF2218806.1"/>
    </source>
</evidence>
<dbReference type="OrthoDB" id="3350591at2759"/>
<keyword evidence="3" id="KW-1185">Reference proteome</keyword>
<evidence type="ECO:0000256" key="1">
    <source>
        <dbReference type="SAM" id="MobiDB-lite"/>
    </source>
</evidence>
<dbReference type="Proteomes" id="UP000799538">
    <property type="component" value="Unassembled WGS sequence"/>
</dbReference>
<evidence type="ECO:0000313" key="3">
    <source>
        <dbReference type="Proteomes" id="UP000799538"/>
    </source>
</evidence>
<feature type="compositionally biased region" description="Basic and acidic residues" evidence="1">
    <location>
        <begin position="82"/>
        <end position="93"/>
    </location>
</feature>